<keyword evidence="10" id="KW-0238">DNA-binding</keyword>
<evidence type="ECO:0000259" key="15">
    <source>
        <dbReference type="PROSITE" id="PS50109"/>
    </source>
</evidence>
<dbReference type="InterPro" id="IPR003661">
    <property type="entry name" value="HisK_dim/P_dom"/>
</dbReference>
<dbReference type="PRINTS" id="PR00344">
    <property type="entry name" value="BCTRLSENSOR"/>
</dbReference>
<dbReference type="SMART" id="SM00387">
    <property type="entry name" value="HATPase_c"/>
    <property type="match status" value="1"/>
</dbReference>
<dbReference type="SMART" id="SM00388">
    <property type="entry name" value="HisKA"/>
    <property type="match status" value="1"/>
</dbReference>
<dbReference type="Gene3D" id="1.10.287.130">
    <property type="match status" value="1"/>
</dbReference>
<dbReference type="SUPFAM" id="SSF52172">
    <property type="entry name" value="CheY-like"/>
    <property type="match status" value="1"/>
</dbReference>
<dbReference type="CDD" id="cd00082">
    <property type="entry name" value="HisKA"/>
    <property type="match status" value="1"/>
</dbReference>
<dbReference type="InterPro" id="IPR001789">
    <property type="entry name" value="Sig_transdc_resp-reg_receiver"/>
</dbReference>
<dbReference type="InterPro" id="IPR011123">
    <property type="entry name" value="Y_Y_Y"/>
</dbReference>
<dbReference type="SMART" id="SM00448">
    <property type="entry name" value="REC"/>
    <property type="match status" value="1"/>
</dbReference>
<dbReference type="InterPro" id="IPR015943">
    <property type="entry name" value="WD40/YVTN_repeat-like_dom_sf"/>
</dbReference>
<evidence type="ECO:0000256" key="4">
    <source>
        <dbReference type="ARBA" id="ARBA00022679"/>
    </source>
</evidence>
<dbReference type="PROSITE" id="PS00041">
    <property type="entry name" value="HTH_ARAC_FAMILY_1"/>
    <property type="match status" value="1"/>
</dbReference>
<evidence type="ECO:0000256" key="13">
    <source>
        <dbReference type="SAM" id="Phobius"/>
    </source>
</evidence>
<dbReference type="Gene3D" id="3.30.565.10">
    <property type="entry name" value="Histidine kinase-like ATPase, C-terminal domain"/>
    <property type="match status" value="1"/>
</dbReference>
<dbReference type="GO" id="GO:0005524">
    <property type="term" value="F:ATP binding"/>
    <property type="evidence" value="ECO:0007669"/>
    <property type="project" value="UniProtKB-KW"/>
</dbReference>
<keyword evidence="11" id="KW-0804">Transcription</keyword>
<feature type="transmembrane region" description="Helical" evidence="13">
    <location>
        <begin position="12"/>
        <end position="33"/>
    </location>
</feature>
<dbReference type="GO" id="GO:0043565">
    <property type="term" value="F:sequence-specific DNA binding"/>
    <property type="evidence" value="ECO:0007669"/>
    <property type="project" value="InterPro"/>
</dbReference>
<evidence type="ECO:0000259" key="16">
    <source>
        <dbReference type="PROSITE" id="PS50110"/>
    </source>
</evidence>
<evidence type="ECO:0000259" key="14">
    <source>
        <dbReference type="PROSITE" id="PS01124"/>
    </source>
</evidence>
<dbReference type="Pfam" id="PF07494">
    <property type="entry name" value="Reg_prop"/>
    <property type="match status" value="3"/>
</dbReference>
<keyword evidence="9" id="KW-0805">Transcription regulation</keyword>
<evidence type="ECO:0000256" key="12">
    <source>
        <dbReference type="PROSITE-ProRule" id="PRU00169"/>
    </source>
</evidence>
<dbReference type="InterPro" id="IPR003594">
    <property type="entry name" value="HATPase_dom"/>
</dbReference>
<keyword evidence="13" id="KW-0472">Membrane</keyword>
<dbReference type="SMART" id="SM00342">
    <property type="entry name" value="HTH_ARAC"/>
    <property type="match status" value="1"/>
</dbReference>
<dbReference type="Gene3D" id="1.10.10.60">
    <property type="entry name" value="Homeodomain-like"/>
    <property type="match status" value="2"/>
</dbReference>
<name>A0A139KUE8_9BACE</name>
<dbReference type="Gene3D" id="3.40.50.2300">
    <property type="match status" value="1"/>
</dbReference>
<dbReference type="Pfam" id="PF00072">
    <property type="entry name" value="Response_reg"/>
    <property type="match status" value="1"/>
</dbReference>
<dbReference type="EC" id="2.7.13.3" evidence="2"/>
<feature type="domain" description="HTH araC/xylS-type" evidence="14">
    <location>
        <begin position="1384"/>
        <end position="1483"/>
    </location>
</feature>
<dbReference type="InterPro" id="IPR009057">
    <property type="entry name" value="Homeodomain-like_sf"/>
</dbReference>
<evidence type="ECO:0000256" key="3">
    <source>
        <dbReference type="ARBA" id="ARBA00022553"/>
    </source>
</evidence>
<protein>
    <recommendedName>
        <fullName evidence="2">histidine kinase</fullName>
        <ecNumber evidence="2">2.7.13.3</ecNumber>
    </recommendedName>
</protein>
<feature type="domain" description="Response regulatory" evidence="16">
    <location>
        <begin position="1227"/>
        <end position="1342"/>
    </location>
</feature>
<dbReference type="EMBL" id="LTDF01000164">
    <property type="protein sequence ID" value="KXT42766.1"/>
    <property type="molecule type" value="Genomic_DNA"/>
</dbReference>
<keyword evidence="3 12" id="KW-0597">Phosphoprotein</keyword>
<gene>
    <name evidence="17" type="ORF">HMPREF2531_04598</name>
</gene>
<dbReference type="Pfam" id="PF12833">
    <property type="entry name" value="HTH_18"/>
    <property type="match status" value="1"/>
</dbReference>
<evidence type="ECO:0000313" key="17">
    <source>
        <dbReference type="EMBL" id="KXT42766.1"/>
    </source>
</evidence>
<feature type="domain" description="Histidine kinase" evidence="15">
    <location>
        <begin position="966"/>
        <end position="1183"/>
    </location>
</feature>
<dbReference type="SUPFAM" id="SSF47384">
    <property type="entry name" value="Homodimeric domain of signal transducing histidine kinase"/>
    <property type="match status" value="1"/>
</dbReference>
<keyword evidence="7" id="KW-0067">ATP-binding</keyword>
<keyword evidence="6 17" id="KW-0418">Kinase</keyword>
<dbReference type="InterPro" id="IPR005467">
    <property type="entry name" value="His_kinase_dom"/>
</dbReference>
<dbReference type="FunFam" id="2.60.40.10:FF:000791">
    <property type="entry name" value="Two-component system sensor histidine kinase/response regulator"/>
    <property type="match status" value="1"/>
</dbReference>
<dbReference type="InterPro" id="IPR018060">
    <property type="entry name" value="HTH_AraC"/>
</dbReference>
<dbReference type="PANTHER" id="PTHR43547">
    <property type="entry name" value="TWO-COMPONENT HISTIDINE KINASE"/>
    <property type="match status" value="1"/>
</dbReference>
<keyword evidence="8" id="KW-0902">Two-component regulatory system</keyword>
<evidence type="ECO:0000256" key="10">
    <source>
        <dbReference type="ARBA" id="ARBA00023125"/>
    </source>
</evidence>
<dbReference type="PROSITE" id="PS01124">
    <property type="entry name" value="HTH_ARAC_FAMILY_2"/>
    <property type="match status" value="1"/>
</dbReference>
<dbReference type="InterPro" id="IPR011006">
    <property type="entry name" value="CheY-like_superfamily"/>
</dbReference>
<dbReference type="FunFam" id="1.10.287.130:FF:000045">
    <property type="entry name" value="Two-component system sensor histidine kinase/response regulator"/>
    <property type="match status" value="1"/>
</dbReference>
<keyword evidence="13" id="KW-1133">Transmembrane helix</keyword>
<dbReference type="InterPro" id="IPR036890">
    <property type="entry name" value="HATPase_C_sf"/>
</dbReference>
<evidence type="ECO:0000256" key="8">
    <source>
        <dbReference type="ARBA" id="ARBA00023012"/>
    </source>
</evidence>
<evidence type="ECO:0000256" key="1">
    <source>
        <dbReference type="ARBA" id="ARBA00000085"/>
    </source>
</evidence>
<organism evidence="17">
    <name type="scientific">Bacteroides intestinalis</name>
    <dbReference type="NCBI Taxonomy" id="329854"/>
    <lineage>
        <taxon>Bacteria</taxon>
        <taxon>Pseudomonadati</taxon>
        <taxon>Bacteroidota</taxon>
        <taxon>Bacteroidia</taxon>
        <taxon>Bacteroidales</taxon>
        <taxon>Bacteroidaceae</taxon>
        <taxon>Bacteroides</taxon>
    </lineage>
</organism>
<feature type="transmembrane region" description="Helical" evidence="13">
    <location>
        <begin position="45"/>
        <end position="63"/>
    </location>
</feature>
<comment type="catalytic activity">
    <reaction evidence="1">
        <text>ATP + protein L-histidine = ADP + protein N-phospho-L-histidine.</text>
        <dbReference type="EC" id="2.7.13.3"/>
    </reaction>
</comment>
<dbReference type="Pfam" id="PF07495">
    <property type="entry name" value="Y_Y_Y"/>
    <property type="match status" value="1"/>
</dbReference>
<dbReference type="SUPFAM" id="SSF46689">
    <property type="entry name" value="Homeodomain-like"/>
    <property type="match status" value="1"/>
</dbReference>
<dbReference type="SUPFAM" id="SSF63829">
    <property type="entry name" value="Calcium-dependent phosphotriesterase"/>
    <property type="match status" value="2"/>
</dbReference>
<evidence type="ECO:0000313" key="18">
    <source>
        <dbReference type="Proteomes" id="UP000070319"/>
    </source>
</evidence>
<evidence type="ECO:0000256" key="6">
    <source>
        <dbReference type="ARBA" id="ARBA00022777"/>
    </source>
</evidence>
<feature type="transmembrane region" description="Helical" evidence="13">
    <location>
        <begin position="920"/>
        <end position="944"/>
    </location>
</feature>
<comment type="caution">
    <text evidence="17">The sequence shown here is derived from an EMBL/GenBank/DDBJ whole genome shotgun (WGS) entry which is preliminary data.</text>
</comment>
<dbReference type="InterPro" id="IPR018062">
    <property type="entry name" value="HTH_AraC-typ_CS"/>
</dbReference>
<dbReference type="FunFam" id="3.30.565.10:FF:000037">
    <property type="entry name" value="Hybrid sensor histidine kinase/response regulator"/>
    <property type="match status" value="1"/>
</dbReference>
<evidence type="ECO:0000256" key="2">
    <source>
        <dbReference type="ARBA" id="ARBA00012438"/>
    </source>
</evidence>
<dbReference type="Pfam" id="PF00512">
    <property type="entry name" value="HisKA"/>
    <property type="match status" value="1"/>
</dbReference>
<keyword evidence="4" id="KW-0808">Transferase</keyword>
<dbReference type="InterPro" id="IPR011110">
    <property type="entry name" value="Reg_prop"/>
</dbReference>
<evidence type="ECO:0000256" key="7">
    <source>
        <dbReference type="ARBA" id="ARBA00022840"/>
    </source>
</evidence>
<dbReference type="PROSITE" id="PS50109">
    <property type="entry name" value="HIS_KIN"/>
    <property type="match status" value="1"/>
</dbReference>
<dbReference type="GO" id="GO:0003700">
    <property type="term" value="F:DNA-binding transcription factor activity"/>
    <property type="evidence" value="ECO:0007669"/>
    <property type="project" value="InterPro"/>
</dbReference>
<dbReference type="Gene3D" id="2.60.40.10">
    <property type="entry name" value="Immunoglobulins"/>
    <property type="match status" value="1"/>
</dbReference>
<evidence type="ECO:0000256" key="11">
    <source>
        <dbReference type="ARBA" id="ARBA00023163"/>
    </source>
</evidence>
<accession>A0A139KUE8</accession>
<dbReference type="PROSITE" id="PS50110">
    <property type="entry name" value="RESPONSE_REGULATORY"/>
    <property type="match status" value="1"/>
</dbReference>
<evidence type="ECO:0000256" key="9">
    <source>
        <dbReference type="ARBA" id="ARBA00023015"/>
    </source>
</evidence>
<dbReference type="GO" id="GO:0000155">
    <property type="term" value="F:phosphorelay sensor kinase activity"/>
    <property type="evidence" value="ECO:0007669"/>
    <property type="project" value="InterPro"/>
</dbReference>
<dbReference type="Gene3D" id="2.130.10.10">
    <property type="entry name" value="YVTN repeat-like/Quinoprotein amine dehydrogenase"/>
    <property type="match status" value="3"/>
</dbReference>
<dbReference type="PANTHER" id="PTHR43547:SF2">
    <property type="entry name" value="HYBRID SIGNAL TRANSDUCTION HISTIDINE KINASE C"/>
    <property type="match status" value="1"/>
</dbReference>
<keyword evidence="5" id="KW-0547">Nucleotide-binding</keyword>
<dbReference type="Pfam" id="PF02518">
    <property type="entry name" value="HATPase_c"/>
    <property type="match status" value="1"/>
</dbReference>
<proteinExistence type="predicted"/>
<dbReference type="PATRIC" id="fig|329854.7.peg.4671"/>
<dbReference type="SUPFAM" id="SSF55874">
    <property type="entry name" value="ATPase domain of HSP90 chaperone/DNA topoisomerase II/histidine kinase"/>
    <property type="match status" value="1"/>
</dbReference>
<dbReference type="Proteomes" id="UP000070319">
    <property type="component" value="Unassembled WGS sequence"/>
</dbReference>
<evidence type="ECO:0000256" key="5">
    <source>
        <dbReference type="ARBA" id="ARBA00022741"/>
    </source>
</evidence>
<dbReference type="InterPro" id="IPR013783">
    <property type="entry name" value="Ig-like_fold"/>
</dbReference>
<reference evidence="17 18" key="1">
    <citation type="submission" date="2016-02" db="EMBL/GenBank/DDBJ databases">
        <authorList>
            <person name="Wen L."/>
            <person name="He K."/>
            <person name="Yang H."/>
        </authorList>
    </citation>
    <scope>NUCLEOTIDE SEQUENCE [LARGE SCALE GENOMIC DNA]</scope>
    <source>
        <strain evidence="17 18">KLE1704</strain>
    </source>
</reference>
<keyword evidence="13" id="KW-0812">Transmembrane</keyword>
<dbReference type="CDD" id="cd17574">
    <property type="entry name" value="REC_OmpR"/>
    <property type="match status" value="1"/>
</dbReference>
<dbReference type="InterPro" id="IPR036097">
    <property type="entry name" value="HisK_dim/P_sf"/>
</dbReference>
<sequence>MGQKGGGLFGRNIVFFGQTNPILFIYSLFSIHLFCTIQNSTMRRLIIYFLYLMIPMFSSAQPICQITDFTAENGLPQDIASAVLQDQKGFIWICTRNGLNKFDGYTFKNYKSAPHKEYTLSNNRITFISETAYGDIWCQTYDSKAYIFDTHLEIFYDVLQTVDKDMQRRNFVQKIFPLKEGIAWVTCDKGYCYRIDEKRYKEKDGITLYSTFNGFLKGEHIFTIFQDSDKDEWILTDKGISIIGNKKIDSDFPFQFIQEYNGTIYLASASEKIAYYNQQTESIKFIEFPYPINKISSLDITNHGLLTISTDNGVILFNPENKTSQLIDIRTPMQSSNEAISIYEDKEGELWIFPTTPGVIRFNPATGEKQYLFTPPKEVVNYGRENKNTIFEDKQGTLWLIPHNGNFCYYDRKSKELKAFYTDPDNPQSLFAPLVRYHYQDRQGNYWLASARGIKKMSFYPQIYNLKGIDRGFEIRAFLLDSSQRLWVASKSEYVRIYHPDGSLAGYLSSQGKIGKDKVSFNASVYSICEGKNGTIWIGTKGNGLFQLTKKADGNYNIQNYVYDSEDLYSLSYNDIFTIYSDNHDNIWVGCYGGGLNLLQQTPEGKVYFINHRNKLQNYPFSTCHNIRYITGTENGILLVGTTFGLVTFSNDFAQPEEIKFYRNIQNRNNPFSLTGNDIMHIYKNSHKDIYILTFTGGVNKITSRTLLSENIEFQYYTEQEGLGSDMVLSMIEDSQKNLWIASENALSKFNPETEAFENYSTGFLRQKMNFSEAIPTINARQQLIFGTDMGFLEIVPEQMKKSDYVPPIVFTDLKVNGKKSTVSTDDLKEIALHPSERNINVQFSALDFTRPDDIRYAYRLEGLEKEWNYSDKNKSASYINLPAGEYRLQVKSTNSDGVWVNNIRTLSIKVIPTFWETPWALLAYLAAFILLTGLILYIFSYIYRLRHQVNMEQQLSNIKLKFFTDISHELRTPLTLISSPVSEVLEDQTISPSVREHLTVVHKNTERMLRLVNQILDFRKIQNKKMKVMVEQTELIAFLMKITENFRLIAEEKQIDFTFKADQEEVYIWIDRDKVEKIVFNLLSNAFKYTLPGKTVKITVQTSDQHIRISIIDEGIGIAPDKIGSLFKRFETLSKNNNILQPSSGIGLSLVKELVDMHHGDIEVKSQPGTGSEFSVTLPLEREVFEKDAQAELILADSSDNTEYITTTVENGIAESGNSSEEDFLSILIVEDNRELRSLLRNILSKKYTILEAANGEEGLKLASEAIPDMIISDVMMPVMDGLEMIKRIKENKDICYVPIILLSAKASLDDRITALEQGIDDYITKPFSSSYLKARIASLFTKRKQLQEIFMKQLSANNETDNSKEWTPSEPEVMPHDKLFMKEVMDFLEEQIDNPDLVIDDFANKLLLSRSIFYRKLKSIVGMPPVDFIREIRVKRAAQLIRSDVYNFSQIAYMTGFSDPKYFSRCFKKHMGVTPSEYKNSINNEENNPDQ</sequence>
<feature type="modified residue" description="4-aspartylphosphate" evidence="12">
    <location>
        <position position="1275"/>
    </location>
</feature>
<dbReference type="InterPro" id="IPR004358">
    <property type="entry name" value="Sig_transdc_His_kin-like_C"/>
</dbReference>